<reference evidence="1" key="1">
    <citation type="submission" date="2023-06" db="EMBL/GenBank/DDBJ databases">
        <title>SYSU T00b26.</title>
        <authorList>
            <person name="Gao L."/>
            <person name="Fang B.-Z."/>
            <person name="Li W.-J."/>
        </authorList>
    </citation>
    <scope>NUCLEOTIDE SEQUENCE</scope>
    <source>
        <strain evidence="1">SYSU T00b26</strain>
    </source>
</reference>
<dbReference type="InterPro" id="IPR016024">
    <property type="entry name" value="ARM-type_fold"/>
</dbReference>
<organism evidence="1 2">
    <name type="scientific">Demequina zhanjiangensis</name>
    <dbReference type="NCBI Taxonomy" id="3051659"/>
    <lineage>
        <taxon>Bacteria</taxon>
        <taxon>Bacillati</taxon>
        <taxon>Actinomycetota</taxon>
        <taxon>Actinomycetes</taxon>
        <taxon>Micrococcales</taxon>
        <taxon>Demequinaceae</taxon>
        <taxon>Demequina</taxon>
    </lineage>
</organism>
<dbReference type="EMBL" id="JAUHPV010000011">
    <property type="protein sequence ID" value="MDN4474071.1"/>
    <property type="molecule type" value="Genomic_DNA"/>
</dbReference>
<accession>A0ABT8G4L3</accession>
<dbReference type="InterPro" id="IPR011989">
    <property type="entry name" value="ARM-like"/>
</dbReference>
<gene>
    <name evidence="1" type="ORF">QQX04_13805</name>
</gene>
<dbReference type="Gene3D" id="1.25.10.10">
    <property type="entry name" value="Leucine-rich Repeat Variant"/>
    <property type="match status" value="1"/>
</dbReference>
<evidence type="ECO:0000313" key="2">
    <source>
        <dbReference type="Proteomes" id="UP001172738"/>
    </source>
</evidence>
<dbReference type="SUPFAM" id="SSF48371">
    <property type="entry name" value="ARM repeat"/>
    <property type="match status" value="1"/>
</dbReference>
<name>A0ABT8G4L3_9MICO</name>
<proteinExistence type="predicted"/>
<keyword evidence="2" id="KW-1185">Reference proteome</keyword>
<sequence length="157" mass="16677">MRNAMFAQAAAGDRLDPQEIAEMARSRDRAVRAAIAARPDIPMPTMLRLATDRSVEVRIALAGNRAIARSSALLDALAQDPSVEVRLALVGNSATPVHTLQALALRARGPESDAATGRLDTERAYDVSAPVVALKLASGDDARPMRLAPVRGFRVAD</sequence>
<evidence type="ECO:0008006" key="3">
    <source>
        <dbReference type="Google" id="ProtNLM"/>
    </source>
</evidence>
<dbReference type="Proteomes" id="UP001172738">
    <property type="component" value="Unassembled WGS sequence"/>
</dbReference>
<dbReference type="RefSeq" id="WP_301130175.1">
    <property type="nucleotide sequence ID" value="NZ_JAUHPV010000011.1"/>
</dbReference>
<comment type="caution">
    <text evidence="1">The sequence shown here is derived from an EMBL/GenBank/DDBJ whole genome shotgun (WGS) entry which is preliminary data.</text>
</comment>
<evidence type="ECO:0000313" key="1">
    <source>
        <dbReference type="EMBL" id="MDN4474071.1"/>
    </source>
</evidence>
<protein>
    <recommendedName>
        <fullName evidence="3">Leucine rich repeat variant</fullName>
    </recommendedName>
</protein>